<proteinExistence type="predicted"/>
<dbReference type="EMBL" id="NKUJ01000060">
    <property type="protein sequence ID" value="RMJ15714.1"/>
    <property type="molecule type" value="Genomic_DNA"/>
</dbReference>
<gene>
    <name evidence="2" type="ORF">CDV36_004634</name>
</gene>
<dbReference type="OrthoDB" id="5067681at2759"/>
<feature type="region of interest" description="Disordered" evidence="1">
    <location>
        <begin position="169"/>
        <end position="198"/>
    </location>
</feature>
<accession>A0A3M2SDS9</accession>
<dbReference type="Proteomes" id="UP000277212">
    <property type="component" value="Unassembled WGS sequence"/>
</dbReference>
<name>A0A3M2SDS9_9HYPO</name>
<evidence type="ECO:0000313" key="2">
    <source>
        <dbReference type="EMBL" id="RMJ15714.1"/>
    </source>
</evidence>
<keyword evidence="3" id="KW-1185">Reference proteome</keyword>
<evidence type="ECO:0000256" key="1">
    <source>
        <dbReference type="SAM" id="MobiDB-lite"/>
    </source>
</evidence>
<sequence>MLSHLTSLTIREAGGDGTDDRPLTAAWLSLDLTKSNVAHPPRRWHLGPSSPIARRRNRLPHRLAATRNVVVGASLLLGMLTGNLTTNSVDPEKEVDGHFRGREKNTIVNDEMKQKPMLLKGAPRGTSVQEKHVDVTGRGQALGSFQQMINPQQAIIRRCRNGRLLEQLRAGERKSNQKAAAPEYRPGPCREPPSVSHD</sequence>
<evidence type="ECO:0000313" key="3">
    <source>
        <dbReference type="Proteomes" id="UP000277212"/>
    </source>
</evidence>
<comment type="caution">
    <text evidence="2">The sequence shown here is derived from an EMBL/GenBank/DDBJ whole genome shotgun (WGS) entry which is preliminary data.</text>
</comment>
<reference evidence="2 3" key="1">
    <citation type="submission" date="2017-06" db="EMBL/GenBank/DDBJ databases">
        <title>Comparative genomic analysis of Ambrosia Fusariam Clade fungi.</title>
        <authorList>
            <person name="Stajich J.E."/>
            <person name="Carrillo J."/>
            <person name="Kijimoto T."/>
            <person name="Eskalen A."/>
            <person name="O'Donnell K."/>
            <person name="Kasson M."/>
        </authorList>
    </citation>
    <scope>NUCLEOTIDE SEQUENCE [LARGE SCALE GENOMIC DNA]</scope>
    <source>
        <strain evidence="2">UCR3666</strain>
    </source>
</reference>
<protein>
    <submittedName>
        <fullName evidence="2">Uncharacterized protein</fullName>
    </submittedName>
</protein>
<organism evidence="2 3">
    <name type="scientific">Fusarium kuroshium</name>
    <dbReference type="NCBI Taxonomy" id="2010991"/>
    <lineage>
        <taxon>Eukaryota</taxon>
        <taxon>Fungi</taxon>
        <taxon>Dikarya</taxon>
        <taxon>Ascomycota</taxon>
        <taxon>Pezizomycotina</taxon>
        <taxon>Sordariomycetes</taxon>
        <taxon>Hypocreomycetidae</taxon>
        <taxon>Hypocreales</taxon>
        <taxon>Nectriaceae</taxon>
        <taxon>Fusarium</taxon>
        <taxon>Fusarium solani species complex</taxon>
    </lineage>
</organism>
<dbReference type="AlphaFoldDB" id="A0A3M2SDS9"/>